<organism evidence="2 3">
    <name type="scientific">Austropuccinia psidii MF-1</name>
    <dbReference type="NCBI Taxonomy" id="1389203"/>
    <lineage>
        <taxon>Eukaryota</taxon>
        <taxon>Fungi</taxon>
        <taxon>Dikarya</taxon>
        <taxon>Basidiomycota</taxon>
        <taxon>Pucciniomycotina</taxon>
        <taxon>Pucciniomycetes</taxon>
        <taxon>Pucciniales</taxon>
        <taxon>Sphaerophragmiaceae</taxon>
        <taxon>Austropuccinia</taxon>
    </lineage>
</organism>
<accession>A0A9Q3DDB6</accession>
<evidence type="ECO:0000313" key="2">
    <source>
        <dbReference type="EMBL" id="MBW0501149.1"/>
    </source>
</evidence>
<keyword evidence="3" id="KW-1185">Reference proteome</keyword>
<proteinExistence type="predicted"/>
<reference evidence="2" key="1">
    <citation type="submission" date="2021-03" db="EMBL/GenBank/DDBJ databases">
        <title>Draft genome sequence of rust myrtle Austropuccinia psidii MF-1, a brazilian biotype.</title>
        <authorList>
            <person name="Quecine M.C."/>
            <person name="Pachon D.M.R."/>
            <person name="Bonatelli M.L."/>
            <person name="Correr F.H."/>
            <person name="Franceschini L.M."/>
            <person name="Leite T.F."/>
            <person name="Margarido G.R.A."/>
            <person name="Almeida C.A."/>
            <person name="Ferrarezi J.A."/>
            <person name="Labate C.A."/>
        </authorList>
    </citation>
    <scope>NUCLEOTIDE SEQUENCE</scope>
    <source>
        <strain evidence="2">MF-1</strain>
    </source>
</reference>
<comment type="caution">
    <text evidence="2">The sequence shown here is derived from an EMBL/GenBank/DDBJ whole genome shotgun (WGS) entry which is preliminary data.</text>
</comment>
<dbReference type="Proteomes" id="UP000765509">
    <property type="component" value="Unassembled WGS sequence"/>
</dbReference>
<feature type="compositionally biased region" description="Pro residues" evidence="1">
    <location>
        <begin position="190"/>
        <end position="228"/>
    </location>
</feature>
<evidence type="ECO:0000256" key="1">
    <source>
        <dbReference type="SAM" id="MobiDB-lite"/>
    </source>
</evidence>
<sequence>MVYFSSSIGFLAATFIKNVISPSTSTRTSYVQNDAPATSGECKPSSLIDAWSSLAPAIDEVSNTFLKHAATPDALEAVRKLRSHAESVTSNYARCPECQALGPDSQPSQQFHQVATKTFHSMQKLLDQGQKTYGDKWQPTFRNEVKNFDKFTTGAQNTLCNFHMDSHKVMSDAGFNPSALDQAGTGLPAPDGPPGGPPGPPVGGPPGGPPGPPAGGPPGPPVGGPPIGGPGIGIGGPGIAIGGPGIGIGGPGIGVGAGPGPGVSVGVGPGLVGGLVGTALSAL</sequence>
<dbReference type="AlphaFoldDB" id="A0A9Q3DDB6"/>
<dbReference type="EMBL" id="AVOT02016172">
    <property type="protein sequence ID" value="MBW0501149.1"/>
    <property type="molecule type" value="Genomic_DNA"/>
</dbReference>
<evidence type="ECO:0000313" key="3">
    <source>
        <dbReference type="Proteomes" id="UP000765509"/>
    </source>
</evidence>
<protein>
    <submittedName>
        <fullName evidence="2">Uncharacterized protein</fullName>
    </submittedName>
</protein>
<gene>
    <name evidence="2" type="ORF">O181_040864</name>
</gene>
<feature type="region of interest" description="Disordered" evidence="1">
    <location>
        <begin position="173"/>
        <end position="236"/>
    </location>
</feature>
<name>A0A9Q3DDB6_9BASI</name>